<name>A0A2H1X339_SPOFR</name>
<organism evidence="1">
    <name type="scientific">Spodoptera frugiperda</name>
    <name type="common">Fall armyworm</name>
    <dbReference type="NCBI Taxonomy" id="7108"/>
    <lineage>
        <taxon>Eukaryota</taxon>
        <taxon>Metazoa</taxon>
        <taxon>Ecdysozoa</taxon>
        <taxon>Arthropoda</taxon>
        <taxon>Hexapoda</taxon>
        <taxon>Insecta</taxon>
        <taxon>Pterygota</taxon>
        <taxon>Neoptera</taxon>
        <taxon>Endopterygota</taxon>
        <taxon>Lepidoptera</taxon>
        <taxon>Glossata</taxon>
        <taxon>Ditrysia</taxon>
        <taxon>Noctuoidea</taxon>
        <taxon>Noctuidae</taxon>
        <taxon>Amphipyrinae</taxon>
        <taxon>Spodoptera</taxon>
    </lineage>
</organism>
<dbReference type="EMBL" id="ODYU01013049">
    <property type="protein sequence ID" value="SOQ59697.1"/>
    <property type="molecule type" value="Genomic_DNA"/>
</dbReference>
<accession>A0A2H1X339</accession>
<reference evidence="1" key="1">
    <citation type="submission" date="2016-07" db="EMBL/GenBank/DDBJ databases">
        <authorList>
            <person name="Bretaudeau A."/>
        </authorList>
    </citation>
    <scope>NUCLEOTIDE SEQUENCE</scope>
    <source>
        <strain evidence="1">Rice</strain>
        <tissue evidence="1">Whole body</tissue>
    </source>
</reference>
<sequence length="103" mass="11640">MCVVSTSAVDRDLVPPCSSGSDLLYKKYEKGKDQESGVWRVQIKKYRIVFLPDCARRRVMFFECMYARGGARFLLSRNLAVPNPAFRAGAPAHSSYTKTTKDQ</sequence>
<evidence type="ECO:0000313" key="1">
    <source>
        <dbReference type="EMBL" id="SOQ59697.1"/>
    </source>
</evidence>
<gene>
    <name evidence="1" type="ORF">SFRICE_022791</name>
</gene>
<dbReference type="AlphaFoldDB" id="A0A2H1X339"/>
<protein>
    <submittedName>
        <fullName evidence="1">SFRICE_022791</fullName>
    </submittedName>
</protein>
<proteinExistence type="predicted"/>